<dbReference type="Pfam" id="PF08733">
    <property type="entry name" value="PalH"/>
    <property type="match status" value="1"/>
</dbReference>
<keyword evidence="4 7" id="KW-0472">Membrane</keyword>
<comment type="subcellular location">
    <subcellularLocation>
        <location evidence="1">Membrane</location>
        <topology evidence="1">Multi-pass membrane protein</topology>
    </subcellularLocation>
</comment>
<evidence type="ECO:0000256" key="1">
    <source>
        <dbReference type="ARBA" id="ARBA00004141"/>
    </source>
</evidence>
<dbReference type="VEuPathDB" id="FungiDB:A9K55_008508"/>
<feature type="compositionally biased region" description="Acidic residues" evidence="6">
    <location>
        <begin position="822"/>
        <end position="841"/>
    </location>
</feature>
<feature type="compositionally biased region" description="Low complexity" evidence="6">
    <location>
        <begin position="753"/>
        <end position="782"/>
    </location>
</feature>
<dbReference type="OrthoDB" id="5393256at2759"/>
<feature type="region of interest" description="Disordered" evidence="6">
    <location>
        <begin position="744"/>
        <end position="866"/>
    </location>
</feature>
<evidence type="ECO:0000256" key="7">
    <source>
        <dbReference type="SAM" id="Phobius"/>
    </source>
</evidence>
<dbReference type="GO" id="GO:0005886">
    <property type="term" value="C:plasma membrane"/>
    <property type="evidence" value="ECO:0007669"/>
    <property type="project" value="TreeGrafter"/>
</dbReference>
<sequence>MVSVDVAASATLTAAAFLCTSTLYPAFGVITLPDVGLPVTLAEPLVLQVPCVPLLLRADSNDGSSSSSSTSITTTTSTASAQSKQGATTGGTPITTFPAVATGSAEAAAATNPTTTDDGNITISDIVLTATTGTPTATATLNFHNGNDNPKNVHISSFGDPFYLSTSPIIYALSATTIVSWMLVIALFITTRSTFDGGIVYLGSRGSFTGTTSAGVSIGGRPWLQKIAALTVAISLTIATADTMSIVKDQYVWGITNARELQRDVMSRLELKVIRIISDTFLWLAQAQTLIRLFPRHREKVVIKWVAFALISLDIVFSSLNSFPFGEYDILNGNYVDPNDGDDSKSNKGLAHPIPAISYVFKLSLGLLYFFWVSYYAFLKRRYAFYHPLMKNISLVAVISLLSITVPIVFFILDISKPNFTAWGDYVRWVGAAAASVVVWEWVERIEALEREEKKDGVLGREVYDGDDMLEINAAEYPWRHKHGKFGGSGSSGGSNGVDLEGGQMHHRPNGYALGTGGSPNGQAGLPTREHEGRSMGDILRPPIWSQRAAQAATPVSRTNTPSAASTVYAVRYQGESRTPEPPIPYYTHTTDLARHPSGHQSYSEDAHDTRSHNGRGAYARSSPDMAGDAANTTSENSRDPSAVIPTTARVMRSVSYSHEPEAQDVADEQIVARSMDFNTITTGSRGGRGGRWDIRGRLEDFAASQADHFREKFHPSTDTEKLPVTVVPAPSRVGAALQQVLEEDEGNEVRRQQQQPTQQQSQGGSVYGGSSAIDAAASTASERYANGPARPAASRSRPQPLPLPVNQPPLWPGVHRRAATYDEEEEGESFDGEEEDEDEGQSTTDDLSSVLSRERPGGSSASRAG</sequence>
<evidence type="ECO:0000313" key="8">
    <source>
        <dbReference type="EMBL" id="ATY62632.1"/>
    </source>
</evidence>
<feature type="compositionally biased region" description="Low complexity" evidence="6">
    <location>
        <begin position="64"/>
        <end position="87"/>
    </location>
</feature>
<feature type="transmembrane region" description="Helical" evidence="7">
    <location>
        <begin position="356"/>
        <end position="378"/>
    </location>
</feature>
<feature type="region of interest" description="Disordered" evidence="6">
    <location>
        <begin position="594"/>
        <end position="642"/>
    </location>
</feature>
<dbReference type="AlphaFoldDB" id="A0A2H4SHP5"/>
<feature type="compositionally biased region" description="Basic and acidic residues" evidence="6">
    <location>
        <begin position="603"/>
        <end position="612"/>
    </location>
</feature>
<feature type="compositionally biased region" description="Polar residues" evidence="6">
    <location>
        <begin position="842"/>
        <end position="852"/>
    </location>
</feature>
<keyword evidence="3 7" id="KW-1133">Transmembrane helix</keyword>
<evidence type="ECO:0000256" key="2">
    <source>
        <dbReference type="ARBA" id="ARBA00022692"/>
    </source>
</evidence>
<name>A0A2H4SHP5_CORMI</name>
<dbReference type="PANTHER" id="PTHR35779">
    <property type="entry name" value="PH-RESPONSE REGULATOR PROTEIN PALH/RIM21"/>
    <property type="match status" value="1"/>
</dbReference>
<protein>
    <submittedName>
        <fullName evidence="8">PalH/RIM21</fullName>
    </submittedName>
</protein>
<dbReference type="PANTHER" id="PTHR35779:SF1">
    <property type="entry name" value="PH-RESPONSE REGULATOR PROTEIN PALH_RIM21"/>
    <property type="match status" value="1"/>
</dbReference>
<keyword evidence="2 7" id="KW-0812">Transmembrane</keyword>
<evidence type="ECO:0000256" key="6">
    <source>
        <dbReference type="SAM" id="MobiDB-lite"/>
    </source>
</evidence>
<dbReference type="GO" id="GO:0071467">
    <property type="term" value="P:cellular response to pH"/>
    <property type="evidence" value="ECO:0007669"/>
    <property type="project" value="TreeGrafter"/>
</dbReference>
<feature type="compositionally biased region" description="Pro residues" evidence="6">
    <location>
        <begin position="800"/>
        <end position="812"/>
    </location>
</feature>
<gene>
    <name evidence="8" type="ORF">A9K55_008508</name>
</gene>
<feature type="transmembrane region" description="Helical" evidence="7">
    <location>
        <begin position="301"/>
        <end position="320"/>
    </location>
</feature>
<dbReference type="VEuPathDB" id="FungiDB:CCM_00966"/>
<organism evidence="8 9">
    <name type="scientific">Cordyceps militaris</name>
    <name type="common">Caterpillar fungus</name>
    <name type="synonym">Clavaria militaris</name>
    <dbReference type="NCBI Taxonomy" id="73501"/>
    <lineage>
        <taxon>Eukaryota</taxon>
        <taxon>Fungi</taxon>
        <taxon>Dikarya</taxon>
        <taxon>Ascomycota</taxon>
        <taxon>Pezizomycotina</taxon>
        <taxon>Sordariomycetes</taxon>
        <taxon>Hypocreomycetidae</taxon>
        <taxon>Hypocreales</taxon>
        <taxon>Cordycipitaceae</taxon>
        <taxon>Cordyceps</taxon>
    </lineage>
</organism>
<accession>A0A2H4SHP5</accession>
<feature type="transmembrane region" description="Helical" evidence="7">
    <location>
        <begin position="390"/>
        <end position="413"/>
    </location>
</feature>
<evidence type="ECO:0000256" key="5">
    <source>
        <dbReference type="ARBA" id="ARBA00038109"/>
    </source>
</evidence>
<evidence type="ECO:0000256" key="3">
    <source>
        <dbReference type="ARBA" id="ARBA00022989"/>
    </source>
</evidence>
<proteinExistence type="inferred from homology"/>
<dbReference type="Proteomes" id="UP000323067">
    <property type="component" value="Chromosome vii"/>
</dbReference>
<feature type="region of interest" description="Disordered" evidence="6">
    <location>
        <begin position="60"/>
        <end position="95"/>
    </location>
</feature>
<dbReference type="InterPro" id="IPR014844">
    <property type="entry name" value="PalH"/>
</dbReference>
<evidence type="ECO:0000313" key="9">
    <source>
        <dbReference type="Proteomes" id="UP000323067"/>
    </source>
</evidence>
<comment type="similarity">
    <text evidence="5">Belongs to the palH/RIM21 family.</text>
</comment>
<dbReference type="EMBL" id="CP023324">
    <property type="protein sequence ID" value="ATY62632.1"/>
    <property type="molecule type" value="Genomic_DNA"/>
</dbReference>
<evidence type="ECO:0000256" key="4">
    <source>
        <dbReference type="ARBA" id="ARBA00023136"/>
    </source>
</evidence>
<feature type="transmembrane region" description="Helical" evidence="7">
    <location>
        <begin position="169"/>
        <end position="189"/>
    </location>
</feature>
<reference evidence="8 9" key="1">
    <citation type="journal article" date="2017" name="BMC Genomics">
        <title>Chromosome level assembly and secondary metabolite potential of the parasitic fungus Cordyceps militaris.</title>
        <authorList>
            <person name="Kramer G.J."/>
            <person name="Nodwell J.R."/>
        </authorList>
    </citation>
    <scope>NUCLEOTIDE SEQUENCE [LARGE SCALE GENOMIC DNA]</scope>
    <source>
        <strain evidence="8 9">ATCC 34164</strain>
    </source>
</reference>